<dbReference type="GO" id="GO:0048038">
    <property type="term" value="F:quinone binding"/>
    <property type="evidence" value="ECO:0007669"/>
    <property type="project" value="TreeGrafter"/>
</dbReference>
<dbReference type="PANTHER" id="PTHR42760">
    <property type="entry name" value="SHORT-CHAIN DEHYDROGENASES/REDUCTASES FAMILY MEMBER"/>
    <property type="match status" value="1"/>
</dbReference>
<name>A0A3R8CCH7_9EURY</name>
<dbReference type="PRINTS" id="PR00081">
    <property type="entry name" value="GDHRDH"/>
</dbReference>
<keyword evidence="2" id="KW-0560">Oxidoreductase</keyword>
<dbReference type="EMBL" id="QZAB01000334">
    <property type="protein sequence ID" value="RQD85196.1"/>
    <property type="molecule type" value="Genomic_DNA"/>
</dbReference>
<proteinExistence type="inferred from homology"/>
<comment type="caution">
    <text evidence="4">The sequence shown here is derived from an EMBL/GenBank/DDBJ whole genome shotgun (WGS) entry which is preliminary data.</text>
</comment>
<dbReference type="SUPFAM" id="SSF51735">
    <property type="entry name" value="NAD(P)-binding Rossmann-fold domains"/>
    <property type="match status" value="1"/>
</dbReference>
<dbReference type="CDD" id="cd05233">
    <property type="entry name" value="SDR_c"/>
    <property type="match status" value="1"/>
</dbReference>
<dbReference type="Pfam" id="PF00106">
    <property type="entry name" value="adh_short"/>
    <property type="match status" value="1"/>
</dbReference>
<evidence type="ECO:0000256" key="1">
    <source>
        <dbReference type="ARBA" id="ARBA00006484"/>
    </source>
</evidence>
<dbReference type="GO" id="GO:0006633">
    <property type="term" value="P:fatty acid biosynthetic process"/>
    <property type="evidence" value="ECO:0007669"/>
    <property type="project" value="TreeGrafter"/>
</dbReference>
<dbReference type="AlphaFoldDB" id="A0A3R8CCH7"/>
<dbReference type="PROSITE" id="PS00061">
    <property type="entry name" value="ADH_SHORT"/>
    <property type="match status" value="1"/>
</dbReference>
<evidence type="ECO:0000256" key="3">
    <source>
        <dbReference type="RuleBase" id="RU000363"/>
    </source>
</evidence>
<accession>A0A3R8CCH7</accession>
<dbReference type="InterPro" id="IPR020904">
    <property type="entry name" value="Sc_DH/Rdtase_CS"/>
</dbReference>
<organism evidence="4 5">
    <name type="scientific">Methanosalsum natronophilum</name>
    <dbReference type="NCBI Taxonomy" id="768733"/>
    <lineage>
        <taxon>Archaea</taxon>
        <taxon>Methanobacteriati</taxon>
        <taxon>Methanobacteriota</taxon>
        <taxon>Stenosarchaea group</taxon>
        <taxon>Methanomicrobia</taxon>
        <taxon>Methanosarcinales</taxon>
        <taxon>Methanosarcinaceae</taxon>
        <taxon>Methanosalsum</taxon>
    </lineage>
</organism>
<dbReference type="InterPro" id="IPR036291">
    <property type="entry name" value="NAD(P)-bd_dom_sf"/>
</dbReference>
<dbReference type="GO" id="GO:0016616">
    <property type="term" value="F:oxidoreductase activity, acting on the CH-OH group of donors, NAD or NADP as acceptor"/>
    <property type="evidence" value="ECO:0007669"/>
    <property type="project" value="TreeGrafter"/>
</dbReference>
<comment type="similarity">
    <text evidence="1 3">Belongs to the short-chain dehydrogenases/reductases (SDR) family.</text>
</comment>
<dbReference type="Proteomes" id="UP000284763">
    <property type="component" value="Unassembled WGS sequence"/>
</dbReference>
<dbReference type="InterPro" id="IPR002347">
    <property type="entry name" value="SDR_fam"/>
</dbReference>
<reference evidence="4 5" key="1">
    <citation type="submission" date="2018-08" db="EMBL/GenBank/DDBJ databases">
        <title>The metabolism and importance of syntrophic acetate oxidation coupled to methane or sulfide production in haloalkaline environments.</title>
        <authorList>
            <person name="Timmers P.H.A."/>
            <person name="Vavourakis C.D."/>
            <person name="Sorokin D.Y."/>
            <person name="Sinninghe Damste J.S."/>
            <person name="Muyzer G."/>
            <person name="Stams A.J.M."/>
            <person name="Plugge C.M."/>
        </authorList>
    </citation>
    <scope>NUCLEOTIDE SEQUENCE [LARGE SCALE GENOMIC DNA]</scope>
    <source>
        <strain evidence="4">MSAO_Arc3</strain>
    </source>
</reference>
<evidence type="ECO:0000313" key="4">
    <source>
        <dbReference type="EMBL" id="RQD85196.1"/>
    </source>
</evidence>
<dbReference type="PRINTS" id="PR00080">
    <property type="entry name" value="SDRFAMILY"/>
</dbReference>
<protein>
    <submittedName>
        <fullName evidence="4">SDR family oxidoreductase</fullName>
    </submittedName>
</protein>
<sequence length="194" mass="21624">MMNKNDPKQLKDVLIRFNTRSSYVQADVTNENDVEDLITTTMDQFGHIDILVNNAGTAVRKTLLETTVNDYDMVMNTNLKGVFLCMKYFLMYRKSSKRSKMINISSGPGLYGIPELSVYSASKSGIISLTQSVSKEVENVDVYALCPGSVDTGLYRSLYSEMPRPELKPEDIALKVIELCLPESKVSSGSVIEL</sequence>
<gene>
    <name evidence="4" type="ORF">D5R95_05285</name>
</gene>
<dbReference type="Gene3D" id="3.40.50.720">
    <property type="entry name" value="NAD(P)-binding Rossmann-like Domain"/>
    <property type="match status" value="1"/>
</dbReference>
<dbReference type="PANTHER" id="PTHR42760:SF133">
    <property type="entry name" value="3-OXOACYL-[ACYL-CARRIER-PROTEIN] REDUCTASE"/>
    <property type="match status" value="1"/>
</dbReference>
<dbReference type="RefSeq" id="WP_259135820.1">
    <property type="nucleotide sequence ID" value="NZ_JANUCS010000035.1"/>
</dbReference>
<evidence type="ECO:0000256" key="2">
    <source>
        <dbReference type="ARBA" id="ARBA00023002"/>
    </source>
</evidence>
<evidence type="ECO:0000313" key="5">
    <source>
        <dbReference type="Proteomes" id="UP000284763"/>
    </source>
</evidence>